<organism evidence="2 3">
    <name type="scientific">Pseudomonas graminis</name>
    <dbReference type="NCBI Taxonomy" id="158627"/>
    <lineage>
        <taxon>Bacteria</taxon>
        <taxon>Pseudomonadati</taxon>
        <taxon>Pseudomonadota</taxon>
        <taxon>Gammaproteobacteria</taxon>
        <taxon>Pseudomonadales</taxon>
        <taxon>Pseudomonadaceae</taxon>
        <taxon>Pseudomonas</taxon>
    </lineage>
</organism>
<dbReference type="GO" id="GO:0016705">
    <property type="term" value="F:oxidoreductase activity, acting on paired donors, with incorporation or reduction of molecular oxygen"/>
    <property type="evidence" value="ECO:0007669"/>
    <property type="project" value="InterPro"/>
</dbReference>
<protein>
    <submittedName>
        <fullName evidence="2">Lycopene cyclase</fullName>
    </submittedName>
</protein>
<evidence type="ECO:0000313" key="2">
    <source>
        <dbReference type="EMBL" id="OCX24848.1"/>
    </source>
</evidence>
<dbReference type="Proteomes" id="UP000095143">
    <property type="component" value="Unassembled WGS sequence"/>
</dbReference>
<dbReference type="SUPFAM" id="SSF51905">
    <property type="entry name" value="FAD/NAD(P)-binding domain"/>
    <property type="match status" value="1"/>
</dbReference>
<dbReference type="NCBIfam" id="TIGR01790">
    <property type="entry name" value="carotene-cycl"/>
    <property type="match status" value="1"/>
</dbReference>
<comment type="similarity">
    <text evidence="1">Belongs to the lycopene cyclase family.</text>
</comment>
<evidence type="ECO:0000313" key="3">
    <source>
        <dbReference type="Proteomes" id="UP000095143"/>
    </source>
</evidence>
<sequence>MTYDLILAGGGLANGLIAWRLKQLRPELRVLCIEEQTHLGGNHTWSYHEGDLTAEQHQWLQPLVVQRWATYDVHFPQRSRRLNSGYASITSERFAEVIEPALGDALLTGRRITELTPNAVVLEGGERLQASAVIDGRGVQATAHMVLGQQAFLGQLLRLKAPHGLTAPIIMDARVAQGQGYRFVYVLPFSADTLLIEDTHYVDQHSFSSDQLRQHIADYAAAQGWEIAECLREEQGVLPITLAGDFAGFWREAAGQPRSGLRAGLFHCTTGYSLPHAVRLAEWIAVQSRLDAESLDAGIRAIARHAWHSQGFYRLLNRMLFLAGRPSNRWQVMQRFYGLSEGLISRFYAGRSSLADKLRVLTGKPPVPIDEAVKAAVRYLPKHYQARHHPPKHNEN</sequence>
<comment type="caution">
    <text evidence="2">The sequence shown here is derived from an EMBL/GenBank/DDBJ whole genome shotgun (WGS) entry which is preliminary data.</text>
</comment>
<dbReference type="NCBIfam" id="TIGR01789">
    <property type="entry name" value="lycopene_cycl"/>
    <property type="match status" value="1"/>
</dbReference>
<evidence type="ECO:0000256" key="1">
    <source>
        <dbReference type="ARBA" id="ARBA00006599"/>
    </source>
</evidence>
<dbReference type="OrthoDB" id="5793379at2"/>
<proteinExistence type="inferred from homology"/>
<reference evidence="2 3" key="1">
    <citation type="submission" date="2016-08" db="EMBL/GenBank/DDBJ databases">
        <title>Whole genome sequence of Pseudomonas graminis strain UASWS1507, a potential biological control agent for agriculture.</title>
        <authorList>
            <person name="Crovadore J."/>
            <person name="Calmin G."/>
            <person name="Chablais R."/>
            <person name="Cochard B."/>
            <person name="Lefort F."/>
        </authorList>
    </citation>
    <scope>NUCLEOTIDE SEQUENCE [LARGE SCALE GENOMIC DNA]</scope>
    <source>
        <strain evidence="2 3">UASWS1507</strain>
    </source>
</reference>
<gene>
    <name evidence="2" type="ORF">BBI10_04330</name>
</gene>
<dbReference type="Pfam" id="PF05834">
    <property type="entry name" value="Lycopene_cycl"/>
    <property type="match status" value="1"/>
</dbReference>
<dbReference type="GO" id="GO:0016117">
    <property type="term" value="P:carotenoid biosynthetic process"/>
    <property type="evidence" value="ECO:0007669"/>
    <property type="project" value="InterPro"/>
</dbReference>
<accession>A0A1C2ECV7</accession>
<dbReference type="GO" id="GO:0045436">
    <property type="term" value="F:lycopene beta cyclase activity"/>
    <property type="evidence" value="ECO:0007669"/>
    <property type="project" value="InterPro"/>
</dbReference>
<dbReference type="InterPro" id="IPR008461">
    <property type="entry name" value="CrtY"/>
</dbReference>
<dbReference type="EMBL" id="MDEN01000053">
    <property type="protein sequence ID" value="OCX24848.1"/>
    <property type="molecule type" value="Genomic_DNA"/>
</dbReference>
<dbReference type="InterPro" id="IPR010108">
    <property type="entry name" value="Lycopene_cyclase_b/e"/>
</dbReference>
<dbReference type="AlphaFoldDB" id="A0A1C2ECV7"/>
<dbReference type="InterPro" id="IPR036188">
    <property type="entry name" value="FAD/NAD-bd_sf"/>
</dbReference>
<dbReference type="RefSeq" id="WP_065987104.1">
    <property type="nucleotide sequence ID" value="NZ_MDEN01000053.1"/>
</dbReference>
<name>A0A1C2ECV7_9PSED</name>